<gene>
    <name evidence="2" type="ORF">EVOR1521_LOCUS9539</name>
</gene>
<reference evidence="2" key="1">
    <citation type="submission" date="2023-08" db="EMBL/GenBank/DDBJ databases">
        <authorList>
            <person name="Chen Y."/>
            <person name="Shah S."/>
            <person name="Dougan E. K."/>
            <person name="Thang M."/>
            <person name="Chan C."/>
        </authorList>
    </citation>
    <scope>NUCLEOTIDE SEQUENCE</scope>
</reference>
<feature type="transmembrane region" description="Helical" evidence="1">
    <location>
        <begin position="81"/>
        <end position="103"/>
    </location>
</feature>
<evidence type="ECO:0000313" key="2">
    <source>
        <dbReference type="EMBL" id="CAJ1382056.1"/>
    </source>
</evidence>
<proteinExistence type="predicted"/>
<keyword evidence="1" id="KW-1133">Transmembrane helix</keyword>
<keyword evidence="1" id="KW-0812">Transmembrane</keyword>
<feature type="transmembrane region" description="Helical" evidence="1">
    <location>
        <begin position="145"/>
        <end position="166"/>
    </location>
</feature>
<keyword evidence="1" id="KW-0472">Membrane</keyword>
<sequence>MIVERHEVDGMAFIQQESGPFGSGFAETGSLLGTLALLAPALAAYRLGRWWFAAIFAISALLSFVYEVLHQELLPLQAAGVWLRLLDHGGVYFCCLQLGFVVLGPEETRPSSRASWMATPWTWWLLGWCRRWPCLCFSSPAPLGWTSQCMILLDVLWLLGFAGFWLQPARRHAATEVLLRSRYWLRLWKQAIAPTAVISVFLARDAAALRVNAVVLRLHSGPLERVSSAFRLSRSPDLESIESIVSIRPRPRLRGFGAVEVPGANLMVPPREFHFRQ</sequence>
<dbReference type="EMBL" id="CAUJNA010000868">
    <property type="protein sequence ID" value="CAJ1382056.1"/>
    <property type="molecule type" value="Genomic_DNA"/>
</dbReference>
<dbReference type="Proteomes" id="UP001178507">
    <property type="component" value="Unassembled WGS sequence"/>
</dbReference>
<accession>A0AA36I6M4</accession>
<comment type="caution">
    <text evidence="2">The sequence shown here is derived from an EMBL/GenBank/DDBJ whole genome shotgun (WGS) entry which is preliminary data.</text>
</comment>
<name>A0AA36I6M4_9DINO</name>
<organism evidence="2 3">
    <name type="scientific">Effrenium voratum</name>
    <dbReference type="NCBI Taxonomy" id="2562239"/>
    <lineage>
        <taxon>Eukaryota</taxon>
        <taxon>Sar</taxon>
        <taxon>Alveolata</taxon>
        <taxon>Dinophyceae</taxon>
        <taxon>Suessiales</taxon>
        <taxon>Symbiodiniaceae</taxon>
        <taxon>Effrenium</taxon>
    </lineage>
</organism>
<evidence type="ECO:0000256" key="1">
    <source>
        <dbReference type="SAM" id="Phobius"/>
    </source>
</evidence>
<feature type="transmembrane region" description="Helical" evidence="1">
    <location>
        <begin position="21"/>
        <end position="44"/>
    </location>
</feature>
<protein>
    <submittedName>
        <fullName evidence="2">Uncharacterized protein</fullName>
    </submittedName>
</protein>
<evidence type="ECO:0000313" key="3">
    <source>
        <dbReference type="Proteomes" id="UP001178507"/>
    </source>
</evidence>
<dbReference type="AlphaFoldDB" id="A0AA36I6M4"/>
<keyword evidence="3" id="KW-1185">Reference proteome</keyword>
<feature type="transmembrane region" description="Helical" evidence="1">
    <location>
        <begin position="50"/>
        <end position="69"/>
    </location>
</feature>